<dbReference type="PIRSF" id="PIRSF013286">
    <property type="entry name" value="MED6_fungi"/>
    <property type="match status" value="1"/>
</dbReference>
<dbReference type="Pfam" id="PF04934">
    <property type="entry name" value="Med6"/>
    <property type="match status" value="1"/>
</dbReference>
<dbReference type="Proteomes" id="UP000478008">
    <property type="component" value="Unassembled WGS sequence"/>
</dbReference>
<keyword evidence="7 11" id="KW-0804">Transcription</keyword>
<keyword evidence="8 11" id="KW-0539">Nucleus</keyword>
<evidence type="ECO:0000256" key="6">
    <source>
        <dbReference type="ARBA" id="ARBA00023159"/>
    </source>
</evidence>
<evidence type="ECO:0000256" key="10">
    <source>
        <dbReference type="ARBA" id="ARBA00031259"/>
    </source>
</evidence>
<dbReference type="GO" id="GO:0003712">
    <property type="term" value="F:transcription coregulator activity"/>
    <property type="evidence" value="ECO:0007669"/>
    <property type="project" value="InterPro"/>
</dbReference>
<feature type="region of interest" description="Disordered" evidence="12">
    <location>
        <begin position="222"/>
        <end position="249"/>
    </location>
</feature>
<gene>
    <name evidence="13" type="primary">MED6</name>
    <name evidence="13" type="ORF">DEBR0S4_01046G</name>
</gene>
<evidence type="ECO:0000256" key="3">
    <source>
        <dbReference type="ARBA" id="ARBA00011837"/>
    </source>
</evidence>
<keyword evidence="14" id="KW-1185">Reference proteome</keyword>
<evidence type="ECO:0000256" key="11">
    <source>
        <dbReference type="PIRNR" id="PIRNR013286"/>
    </source>
</evidence>
<evidence type="ECO:0000313" key="13">
    <source>
        <dbReference type="EMBL" id="VUG18735.1"/>
    </source>
</evidence>
<evidence type="ECO:0000256" key="4">
    <source>
        <dbReference type="ARBA" id="ARBA00020634"/>
    </source>
</evidence>
<comment type="similarity">
    <text evidence="2 11">Belongs to the Mediator complex subunit 6 family.</text>
</comment>
<dbReference type="FunFam" id="3.10.450.580:FF:000004">
    <property type="entry name" value="Mediator of RNA polymerase II transcription subunit 6"/>
    <property type="match status" value="1"/>
</dbReference>
<evidence type="ECO:0000313" key="14">
    <source>
        <dbReference type="Proteomes" id="UP000478008"/>
    </source>
</evidence>
<dbReference type="GO" id="GO:0016592">
    <property type="term" value="C:mediator complex"/>
    <property type="evidence" value="ECO:0007669"/>
    <property type="project" value="InterPro"/>
</dbReference>
<evidence type="ECO:0000256" key="9">
    <source>
        <dbReference type="ARBA" id="ARBA00025687"/>
    </source>
</evidence>
<dbReference type="InterPro" id="IPR007018">
    <property type="entry name" value="Mediator_Med6"/>
</dbReference>
<comment type="subunit">
    <text evidence="3 11">Component of the Mediator complex.</text>
</comment>
<reference evidence="13 14" key="1">
    <citation type="submission" date="2019-07" db="EMBL/GenBank/DDBJ databases">
        <authorList>
            <person name="Friedrich A."/>
            <person name="Schacherer J."/>
        </authorList>
    </citation>
    <scope>NUCLEOTIDE SEQUENCE [LARGE SCALE GENOMIC DNA]</scope>
</reference>
<dbReference type="PANTHER" id="PTHR13104">
    <property type="entry name" value="MED-6-RELATED"/>
    <property type="match status" value="1"/>
</dbReference>
<protein>
    <recommendedName>
        <fullName evidence="4 11">Mediator of RNA polymerase II transcription subunit 6</fullName>
    </recommendedName>
    <alternativeName>
        <fullName evidence="10 11">Mediator complex subunit 6</fullName>
    </alternativeName>
</protein>
<keyword evidence="6 11" id="KW-0010">Activator</keyword>
<feature type="compositionally biased region" description="Basic and acidic residues" evidence="12">
    <location>
        <begin position="167"/>
        <end position="186"/>
    </location>
</feature>
<evidence type="ECO:0000256" key="8">
    <source>
        <dbReference type="ARBA" id="ARBA00023242"/>
    </source>
</evidence>
<evidence type="ECO:0000256" key="5">
    <source>
        <dbReference type="ARBA" id="ARBA00023015"/>
    </source>
</evidence>
<accession>A0A7D9CYC2</accession>
<dbReference type="AlphaFoldDB" id="A0A7D9CYC2"/>
<dbReference type="InterPro" id="IPR038566">
    <property type="entry name" value="Mediator_Med6_sf"/>
</dbReference>
<evidence type="ECO:0000256" key="1">
    <source>
        <dbReference type="ARBA" id="ARBA00004123"/>
    </source>
</evidence>
<evidence type="ECO:0000256" key="7">
    <source>
        <dbReference type="ARBA" id="ARBA00023163"/>
    </source>
</evidence>
<comment type="subcellular location">
    <subcellularLocation>
        <location evidence="1 11">Nucleus</location>
    </subcellularLocation>
</comment>
<evidence type="ECO:0000256" key="12">
    <source>
        <dbReference type="SAM" id="MobiDB-lite"/>
    </source>
</evidence>
<proteinExistence type="inferred from homology"/>
<dbReference type="EMBL" id="CABFWN010000004">
    <property type="protein sequence ID" value="VUG18735.1"/>
    <property type="molecule type" value="Genomic_DNA"/>
</dbReference>
<name>A0A7D9CYC2_DEKBR</name>
<keyword evidence="5 11" id="KW-0805">Transcription regulation</keyword>
<feature type="compositionally biased region" description="Polar residues" evidence="12">
    <location>
        <begin position="232"/>
        <end position="249"/>
    </location>
</feature>
<dbReference type="GO" id="GO:0006357">
    <property type="term" value="P:regulation of transcription by RNA polymerase II"/>
    <property type="evidence" value="ECO:0007669"/>
    <property type="project" value="InterPro"/>
</dbReference>
<organism evidence="13 14">
    <name type="scientific">Dekkera bruxellensis</name>
    <name type="common">Brettanomyces custersii</name>
    <dbReference type="NCBI Taxonomy" id="5007"/>
    <lineage>
        <taxon>Eukaryota</taxon>
        <taxon>Fungi</taxon>
        <taxon>Dikarya</taxon>
        <taxon>Ascomycota</taxon>
        <taxon>Saccharomycotina</taxon>
        <taxon>Pichiomycetes</taxon>
        <taxon>Pichiales</taxon>
        <taxon>Pichiaceae</taxon>
        <taxon>Brettanomyces</taxon>
    </lineage>
</organism>
<comment type="function">
    <text evidence="9">Component of the Mediator complex, a coactivator involved in the regulated transcription of nearly all RNA polymerase II-dependent genes. Mediator functions as a bridge to convey information from gene-specific regulatory proteins to the basal RNA polymerase II transcription machinery. Mediator is recruited to promoters by direct interactions with regulatory proteins and serves as a scaffold for the assembly of a functional preinitiation complex with RNA polymerase II and the general transcription factors.</text>
</comment>
<sequence length="249" mass="28470">MSSIENTPLDELQWKSPEWVNAFGLRTDNVLEYFAQSPFFDRTSNNQVLKMQHQFSDANYTVNPYEMILKDLKKMKGVEFVIAMVREPDFWVIRKQHRHSETETQTIADFYIIGSSVYMAPSIKAILSSRLLSTTLNLRNAMRSLQGLPQFSPSKGHYYEFSTLYEKEGEDKHPDKKEQLTEKQNETEEESSFQLPSTSSSAFNNLLNLSLQKTSVFLDEIPEKGVSDGKGPTSTDMTPQGSQIQGKMN</sequence>
<dbReference type="InterPro" id="IPR016612">
    <property type="entry name" value="Mediator_Med6_fun"/>
</dbReference>
<evidence type="ECO:0000256" key="2">
    <source>
        <dbReference type="ARBA" id="ARBA00007526"/>
    </source>
</evidence>
<feature type="region of interest" description="Disordered" evidence="12">
    <location>
        <begin position="167"/>
        <end position="199"/>
    </location>
</feature>
<dbReference type="Gene3D" id="3.10.450.580">
    <property type="entry name" value="Mediator complex, subunit Med6"/>
    <property type="match status" value="1"/>
</dbReference>